<accession>A0AAE1IY76</accession>
<dbReference type="GO" id="GO:0016020">
    <property type="term" value="C:membrane"/>
    <property type="evidence" value="ECO:0007669"/>
    <property type="project" value="TreeGrafter"/>
</dbReference>
<evidence type="ECO:0000256" key="1">
    <source>
        <dbReference type="SAM" id="Phobius"/>
    </source>
</evidence>
<dbReference type="EMBL" id="JAWXYG010000010">
    <property type="protein sequence ID" value="KAK4260187.1"/>
    <property type="molecule type" value="Genomic_DNA"/>
</dbReference>
<keyword evidence="1" id="KW-1133">Transmembrane helix</keyword>
<feature type="transmembrane region" description="Helical" evidence="1">
    <location>
        <begin position="73"/>
        <end position="95"/>
    </location>
</feature>
<keyword evidence="1" id="KW-0812">Transmembrane</keyword>
<evidence type="ECO:0000313" key="3">
    <source>
        <dbReference type="EMBL" id="KAK4260187.1"/>
    </source>
</evidence>
<feature type="transmembrane region" description="Helical" evidence="1">
    <location>
        <begin position="223"/>
        <end position="248"/>
    </location>
</feature>
<organism evidence="3 4">
    <name type="scientific">Acacia crassicarpa</name>
    <name type="common">northern wattle</name>
    <dbReference type="NCBI Taxonomy" id="499986"/>
    <lineage>
        <taxon>Eukaryota</taxon>
        <taxon>Viridiplantae</taxon>
        <taxon>Streptophyta</taxon>
        <taxon>Embryophyta</taxon>
        <taxon>Tracheophyta</taxon>
        <taxon>Spermatophyta</taxon>
        <taxon>Magnoliopsida</taxon>
        <taxon>eudicotyledons</taxon>
        <taxon>Gunneridae</taxon>
        <taxon>Pentapetalae</taxon>
        <taxon>rosids</taxon>
        <taxon>fabids</taxon>
        <taxon>Fabales</taxon>
        <taxon>Fabaceae</taxon>
        <taxon>Caesalpinioideae</taxon>
        <taxon>mimosoid clade</taxon>
        <taxon>Acacieae</taxon>
        <taxon>Acacia</taxon>
    </lineage>
</organism>
<evidence type="ECO:0000256" key="2">
    <source>
        <dbReference type="SAM" id="SignalP"/>
    </source>
</evidence>
<keyword evidence="1" id="KW-0472">Membrane</keyword>
<reference evidence="3" key="1">
    <citation type="submission" date="2023-10" db="EMBL/GenBank/DDBJ databases">
        <title>Chromosome-level genome of the transformable northern wattle, Acacia crassicarpa.</title>
        <authorList>
            <person name="Massaro I."/>
            <person name="Sinha N.R."/>
            <person name="Poethig S."/>
            <person name="Leichty A.R."/>
        </authorList>
    </citation>
    <scope>NUCLEOTIDE SEQUENCE</scope>
    <source>
        <strain evidence="3">Acra3RX</strain>
        <tissue evidence="3">Leaf</tissue>
    </source>
</reference>
<gene>
    <name evidence="3" type="ORF">QN277_003334</name>
</gene>
<dbReference type="AlphaFoldDB" id="A0AAE1IY76"/>
<evidence type="ECO:0000313" key="4">
    <source>
        <dbReference type="Proteomes" id="UP001293593"/>
    </source>
</evidence>
<dbReference type="PANTHER" id="PTHR31414:SF19">
    <property type="entry name" value="TRANSMEMBRANE PROTEIN"/>
    <property type="match status" value="1"/>
</dbReference>
<feature type="transmembrane region" description="Helical" evidence="1">
    <location>
        <begin position="462"/>
        <end position="483"/>
    </location>
</feature>
<comment type="caution">
    <text evidence="3">The sequence shown here is derived from an EMBL/GenBank/DDBJ whole genome shotgun (WGS) entry which is preliminary data.</text>
</comment>
<dbReference type="Proteomes" id="UP001293593">
    <property type="component" value="Unassembled WGS sequence"/>
</dbReference>
<feature type="signal peptide" evidence="2">
    <location>
        <begin position="1"/>
        <end position="26"/>
    </location>
</feature>
<dbReference type="PANTHER" id="PTHR31414">
    <property type="entry name" value="TRANSMEMBRANE PROTEIN DDB_G0292058"/>
    <property type="match status" value="1"/>
</dbReference>
<feature type="transmembrane region" description="Helical" evidence="1">
    <location>
        <begin position="116"/>
        <end position="139"/>
    </location>
</feature>
<protein>
    <submittedName>
        <fullName evidence="3">Uncharacterized protein</fullName>
    </submittedName>
</protein>
<feature type="chain" id="PRO_5042129597" evidence="2">
    <location>
        <begin position="27"/>
        <end position="507"/>
    </location>
</feature>
<feature type="transmembrane region" description="Helical" evidence="1">
    <location>
        <begin position="255"/>
        <end position="276"/>
    </location>
</feature>
<keyword evidence="2" id="KW-0732">Signal</keyword>
<dbReference type="InterPro" id="IPR040283">
    <property type="entry name" value="DDB_G0292058-like"/>
</dbReference>
<name>A0AAE1IY76_9FABA</name>
<keyword evidence="4" id="KW-1185">Reference proteome</keyword>
<proteinExistence type="predicted"/>
<sequence length="507" mass="57174">MPMHSPITRFLFLPLILFLVFNSVFPQICLVSGSSVPDKRFQRPDPLRRFKHYNGGFDLRDKHYLASAAFTGVHGYAIAGVWLFCGILFCSFMIIKSLRGCSASLHFKDCLNHHHILLFLLILLLTSLAIVASSLVFVANQRSLKRTEKLKDSVLGIGEDALSTLSRSIKKMKQMQYLLLPYNQQIAGNLNSTIESFRGNSYVIRRFLVSIGRIFDKAINTSYIAHLVLVSVNLAMLIAALVLLLLLWRPGFITIIFCCWMVTSLCWVLTGFDFFLHTFAEDVCLALEEFEQNPQNSSLSSMLPCMNDSDAAKLMSRIGFTIHEFISELNAKMSEIYGMLGVDEEAQKMIGITEICEPFTGPPDYKLIPDACPQNATPVGDLPKILARFKCRIEERAEDCEKEGRFLPEAVYSIAHAYSRSVQDFLDIYPDLQSLSRCSFLKNTTSDILLHQCTPLKLALRLLWASMLSLSILMITLVLTWLARAFLSSNHSSLSILHRSRITTPES</sequence>